<evidence type="ECO:0000256" key="3">
    <source>
        <dbReference type="ARBA" id="ARBA00022598"/>
    </source>
</evidence>
<reference evidence="10 11" key="1">
    <citation type="submission" date="2019-03" db="EMBL/GenBank/DDBJ databases">
        <title>Genomic Encyclopedia of Archaeal and Bacterial Type Strains, Phase II (KMG-II): from individual species to whole genera.</title>
        <authorList>
            <person name="Goeker M."/>
        </authorList>
    </citation>
    <scope>NUCLEOTIDE SEQUENCE [LARGE SCALE GENOMIC DNA]</scope>
    <source>
        <strain evidence="10 11">DSM 19035</strain>
    </source>
</reference>
<dbReference type="RefSeq" id="WP_133577614.1">
    <property type="nucleotide sequence ID" value="NZ_SNYC01000006.1"/>
</dbReference>
<keyword evidence="4 8" id="KW-0819">tRNA processing</keyword>
<dbReference type="Pfam" id="PF01171">
    <property type="entry name" value="ATP_bind_3"/>
    <property type="match status" value="1"/>
</dbReference>
<evidence type="ECO:0000256" key="4">
    <source>
        <dbReference type="ARBA" id="ARBA00022694"/>
    </source>
</evidence>
<dbReference type="InterPro" id="IPR012795">
    <property type="entry name" value="tRNA_Ile_lys_synt_N"/>
</dbReference>
<accession>A0A4R6SUB5</accession>
<dbReference type="InterPro" id="IPR012094">
    <property type="entry name" value="tRNA_Ile_lys_synt"/>
</dbReference>
<dbReference type="InterPro" id="IPR012796">
    <property type="entry name" value="Lysidine-tRNA-synth_C"/>
</dbReference>
<keyword evidence="5 8" id="KW-0547">Nucleotide-binding</keyword>
<evidence type="ECO:0000256" key="7">
    <source>
        <dbReference type="ARBA" id="ARBA00048539"/>
    </source>
</evidence>
<dbReference type="InterPro" id="IPR014729">
    <property type="entry name" value="Rossmann-like_a/b/a_fold"/>
</dbReference>
<dbReference type="Gene3D" id="3.40.50.620">
    <property type="entry name" value="HUPs"/>
    <property type="match status" value="1"/>
</dbReference>
<evidence type="ECO:0000256" key="1">
    <source>
        <dbReference type="ARBA" id="ARBA00004496"/>
    </source>
</evidence>
<dbReference type="SUPFAM" id="SSF52402">
    <property type="entry name" value="Adenine nucleotide alpha hydrolases-like"/>
    <property type="match status" value="1"/>
</dbReference>
<keyword evidence="3 8" id="KW-0436">Ligase</keyword>
<gene>
    <name evidence="8" type="primary">tilS</name>
    <name evidence="10" type="ORF">ATK78_3802</name>
</gene>
<dbReference type="GO" id="GO:0005524">
    <property type="term" value="F:ATP binding"/>
    <property type="evidence" value="ECO:0007669"/>
    <property type="project" value="UniProtKB-UniRule"/>
</dbReference>
<dbReference type="OrthoDB" id="9807403at2"/>
<dbReference type="GO" id="GO:0005737">
    <property type="term" value="C:cytoplasm"/>
    <property type="evidence" value="ECO:0007669"/>
    <property type="project" value="UniProtKB-SubCell"/>
</dbReference>
<dbReference type="SMART" id="SM00977">
    <property type="entry name" value="TilS_C"/>
    <property type="match status" value="1"/>
</dbReference>
<dbReference type="SUPFAM" id="SSF56037">
    <property type="entry name" value="PheT/TilS domain"/>
    <property type="match status" value="1"/>
</dbReference>
<dbReference type="HAMAP" id="MF_01161">
    <property type="entry name" value="tRNA_Ile_lys_synt"/>
    <property type="match status" value="1"/>
</dbReference>
<dbReference type="InterPro" id="IPR011063">
    <property type="entry name" value="TilS/TtcA_N"/>
</dbReference>
<evidence type="ECO:0000313" key="11">
    <source>
        <dbReference type="Proteomes" id="UP000295620"/>
    </source>
</evidence>
<evidence type="ECO:0000256" key="8">
    <source>
        <dbReference type="HAMAP-Rule" id="MF_01161"/>
    </source>
</evidence>
<dbReference type="EC" id="6.3.4.19" evidence="8"/>
<comment type="subcellular location">
    <subcellularLocation>
        <location evidence="1 8">Cytoplasm</location>
    </subcellularLocation>
</comment>
<dbReference type="GO" id="GO:0006400">
    <property type="term" value="P:tRNA modification"/>
    <property type="evidence" value="ECO:0007669"/>
    <property type="project" value="UniProtKB-UniRule"/>
</dbReference>
<dbReference type="PANTHER" id="PTHR43033">
    <property type="entry name" value="TRNA(ILE)-LYSIDINE SYNTHASE-RELATED"/>
    <property type="match status" value="1"/>
</dbReference>
<evidence type="ECO:0000313" key="10">
    <source>
        <dbReference type="EMBL" id="TDQ07674.1"/>
    </source>
</evidence>
<evidence type="ECO:0000256" key="2">
    <source>
        <dbReference type="ARBA" id="ARBA00022490"/>
    </source>
</evidence>
<proteinExistence type="inferred from homology"/>
<dbReference type="NCBIfam" id="TIGR02433">
    <property type="entry name" value="lysidine_TilS_C"/>
    <property type="match status" value="1"/>
</dbReference>
<dbReference type="GO" id="GO:0032267">
    <property type="term" value="F:tRNA(Ile)-lysidine synthase activity"/>
    <property type="evidence" value="ECO:0007669"/>
    <property type="project" value="UniProtKB-EC"/>
</dbReference>
<comment type="catalytic activity">
    <reaction evidence="7 8">
        <text>cytidine(34) in tRNA(Ile2) + L-lysine + ATP = lysidine(34) in tRNA(Ile2) + AMP + diphosphate + H(+)</text>
        <dbReference type="Rhea" id="RHEA:43744"/>
        <dbReference type="Rhea" id="RHEA-COMP:10625"/>
        <dbReference type="Rhea" id="RHEA-COMP:10670"/>
        <dbReference type="ChEBI" id="CHEBI:15378"/>
        <dbReference type="ChEBI" id="CHEBI:30616"/>
        <dbReference type="ChEBI" id="CHEBI:32551"/>
        <dbReference type="ChEBI" id="CHEBI:33019"/>
        <dbReference type="ChEBI" id="CHEBI:82748"/>
        <dbReference type="ChEBI" id="CHEBI:83665"/>
        <dbReference type="ChEBI" id="CHEBI:456215"/>
        <dbReference type="EC" id="6.3.4.19"/>
    </reaction>
</comment>
<sequence length="452" mass="51522">MLPLQSFIDFISQNNLFTPQGRVLLAVSGGKDSVLMTHLFKLAGYEFGIAHCNFNLRADESQRDESFVKMLAATLSVPFYVTHFKTKDYAAEHKVSTQMAARILRYEWFEEIRQIHNYDAIALAQHQDDAIETVLLNLTRGTGIAGLHGILPKRGKLIRPLLFMSRKDIDGLIDENDLDFVEDSSNLTANYARNKIRLNVIPQLKEINPNLEHTFEHNIQRFSDTELVLQNVVAALKQELFIEKQHGIYISIAKINALVPQKLLCFELLRTFGFTESIVSDLLHALGKQSGTCFYSTTHRLIIDREYLIVSVFNTEETPIAFIHTHDAGVRTLQQEILVTYSGTPFFEKTMAKAFVDADLLIYPLIVRTRQDGDHFMPMGMSTFKKLSNFFIDEKVPLNEKEVTPILINGNGEVIWIAGLRQDNRYKVTSTTKKLAIFELKKDMGTMQSKNK</sequence>
<keyword evidence="6 8" id="KW-0067">ATP-binding</keyword>
<dbReference type="CDD" id="cd01992">
    <property type="entry name" value="TilS_N"/>
    <property type="match status" value="1"/>
</dbReference>
<comment type="similarity">
    <text evidence="8">Belongs to the tRNA(Ile)-lysidine synthase family.</text>
</comment>
<organism evidence="10 11">
    <name type="scientific">Pedobacter metabolipauper</name>
    <dbReference type="NCBI Taxonomy" id="425513"/>
    <lineage>
        <taxon>Bacteria</taxon>
        <taxon>Pseudomonadati</taxon>
        <taxon>Bacteroidota</taxon>
        <taxon>Sphingobacteriia</taxon>
        <taxon>Sphingobacteriales</taxon>
        <taxon>Sphingobacteriaceae</taxon>
        <taxon>Pedobacter</taxon>
    </lineage>
</organism>
<feature type="domain" description="Lysidine-tRNA(Ile) synthetase C-terminal" evidence="9">
    <location>
        <begin position="365"/>
        <end position="437"/>
    </location>
</feature>
<comment type="domain">
    <text evidence="8">The N-terminal region contains the highly conserved SGGXDS motif, predicted to be a P-loop motif involved in ATP binding.</text>
</comment>
<dbReference type="AlphaFoldDB" id="A0A4R6SUB5"/>
<evidence type="ECO:0000256" key="6">
    <source>
        <dbReference type="ARBA" id="ARBA00022840"/>
    </source>
</evidence>
<feature type="binding site" evidence="8">
    <location>
        <begin position="28"/>
        <end position="33"/>
    </location>
    <ligand>
        <name>ATP</name>
        <dbReference type="ChEBI" id="CHEBI:30616"/>
    </ligand>
</feature>
<comment type="caution">
    <text evidence="10">The sequence shown here is derived from an EMBL/GenBank/DDBJ whole genome shotgun (WGS) entry which is preliminary data.</text>
</comment>
<protein>
    <recommendedName>
        <fullName evidence="8">tRNA(Ile)-lysidine synthase</fullName>
        <ecNumber evidence="8">6.3.4.19</ecNumber>
    </recommendedName>
    <alternativeName>
        <fullName evidence="8">tRNA(Ile)-2-lysyl-cytidine synthase</fullName>
    </alternativeName>
    <alternativeName>
        <fullName evidence="8">tRNA(Ile)-lysidine synthetase</fullName>
    </alternativeName>
</protein>
<comment type="function">
    <text evidence="8">Ligates lysine onto the cytidine present at position 34 of the AUA codon-specific tRNA(Ile) that contains the anticodon CAU, in an ATP-dependent manner. Cytidine is converted to lysidine, thus changing the amino acid specificity of the tRNA from methionine to isoleucine.</text>
</comment>
<dbReference type="Proteomes" id="UP000295620">
    <property type="component" value="Unassembled WGS sequence"/>
</dbReference>
<dbReference type="PANTHER" id="PTHR43033:SF1">
    <property type="entry name" value="TRNA(ILE)-LYSIDINE SYNTHASE-RELATED"/>
    <property type="match status" value="1"/>
</dbReference>
<keyword evidence="11" id="KW-1185">Reference proteome</keyword>
<evidence type="ECO:0000256" key="5">
    <source>
        <dbReference type="ARBA" id="ARBA00022741"/>
    </source>
</evidence>
<dbReference type="NCBIfam" id="TIGR02432">
    <property type="entry name" value="lysidine_TilS_N"/>
    <property type="match status" value="1"/>
</dbReference>
<evidence type="ECO:0000259" key="9">
    <source>
        <dbReference type="SMART" id="SM00977"/>
    </source>
</evidence>
<name>A0A4R6SUB5_9SPHI</name>
<keyword evidence="2 8" id="KW-0963">Cytoplasm</keyword>
<dbReference type="EMBL" id="SNYC01000006">
    <property type="protein sequence ID" value="TDQ07674.1"/>
    <property type="molecule type" value="Genomic_DNA"/>
</dbReference>
<dbReference type="Pfam" id="PF11734">
    <property type="entry name" value="TilS_C"/>
    <property type="match status" value="1"/>
</dbReference>